<keyword evidence="2" id="KW-1185">Reference proteome</keyword>
<sequence length="148" mass="16914">MLLQLTSFFLKTGSGVLQMGKISTKKYSKKEDLTQRRIKLNALEKKVIQCVGKAQNKELKIEELKTFVSIGQIPRTLNFHSRRTQTQLTEGQKKRFSSATNTVTTEEFKTFVSIGQIPRTLNFHSRRTQAQLTEVQKTRFSSATNTVT</sequence>
<dbReference type="Proteomes" id="UP001054945">
    <property type="component" value="Unassembled WGS sequence"/>
</dbReference>
<name>A0AAV4UJA9_CAEEX</name>
<reference evidence="1 2" key="1">
    <citation type="submission" date="2021-06" db="EMBL/GenBank/DDBJ databases">
        <title>Caerostris extrusa draft genome.</title>
        <authorList>
            <person name="Kono N."/>
            <person name="Arakawa K."/>
        </authorList>
    </citation>
    <scope>NUCLEOTIDE SEQUENCE [LARGE SCALE GENOMIC DNA]</scope>
</reference>
<gene>
    <name evidence="1" type="ORF">CEXT_70171</name>
</gene>
<accession>A0AAV4UJA9</accession>
<dbReference type="EMBL" id="BPLR01012970">
    <property type="protein sequence ID" value="GIY57837.1"/>
    <property type="molecule type" value="Genomic_DNA"/>
</dbReference>
<evidence type="ECO:0000313" key="2">
    <source>
        <dbReference type="Proteomes" id="UP001054945"/>
    </source>
</evidence>
<evidence type="ECO:0000313" key="1">
    <source>
        <dbReference type="EMBL" id="GIY57837.1"/>
    </source>
</evidence>
<organism evidence="1 2">
    <name type="scientific">Caerostris extrusa</name>
    <name type="common">Bark spider</name>
    <name type="synonym">Caerostris bankana</name>
    <dbReference type="NCBI Taxonomy" id="172846"/>
    <lineage>
        <taxon>Eukaryota</taxon>
        <taxon>Metazoa</taxon>
        <taxon>Ecdysozoa</taxon>
        <taxon>Arthropoda</taxon>
        <taxon>Chelicerata</taxon>
        <taxon>Arachnida</taxon>
        <taxon>Araneae</taxon>
        <taxon>Araneomorphae</taxon>
        <taxon>Entelegynae</taxon>
        <taxon>Araneoidea</taxon>
        <taxon>Araneidae</taxon>
        <taxon>Caerostris</taxon>
    </lineage>
</organism>
<protein>
    <submittedName>
        <fullName evidence="1">Uncharacterized protein</fullName>
    </submittedName>
</protein>
<proteinExistence type="predicted"/>
<comment type="caution">
    <text evidence="1">The sequence shown here is derived from an EMBL/GenBank/DDBJ whole genome shotgun (WGS) entry which is preliminary data.</text>
</comment>
<dbReference type="AlphaFoldDB" id="A0AAV4UJA9"/>